<proteinExistence type="inferred from homology"/>
<dbReference type="InterPro" id="IPR042044">
    <property type="entry name" value="EXOC6PINT-1/Sec15/Tip20_C_dom2"/>
</dbReference>
<dbReference type="InterPro" id="IPR042045">
    <property type="entry name" value="EXOC6/Sec15_C_dom1"/>
</dbReference>
<dbReference type="GO" id="GO:0016020">
    <property type="term" value="C:membrane"/>
    <property type="evidence" value="ECO:0007669"/>
    <property type="project" value="TreeGrafter"/>
</dbReference>
<evidence type="ECO:0000313" key="7">
    <source>
        <dbReference type="Proteomes" id="UP000009169"/>
    </source>
</evidence>
<dbReference type="PANTHER" id="PTHR12702">
    <property type="entry name" value="SEC15"/>
    <property type="match status" value="1"/>
</dbReference>
<keyword evidence="3" id="KW-0268">Exocytosis</keyword>
<evidence type="ECO:0000256" key="4">
    <source>
        <dbReference type="ARBA" id="ARBA00023054"/>
    </source>
</evidence>
<dbReference type="FunFam" id="1.10.357.30:FF:000004">
    <property type="entry name" value="Exocyst complex component SEC15"/>
    <property type="match status" value="1"/>
</dbReference>
<evidence type="ECO:0000256" key="2">
    <source>
        <dbReference type="ARBA" id="ARBA00022448"/>
    </source>
</evidence>
<accession>F2PZE8</accession>
<evidence type="ECO:0000256" key="1">
    <source>
        <dbReference type="ARBA" id="ARBA00007944"/>
    </source>
</evidence>
<dbReference type="HOGENOM" id="CLU_009437_2_1_1"/>
<dbReference type="Proteomes" id="UP000009169">
    <property type="component" value="Unassembled WGS sequence"/>
</dbReference>
<dbReference type="Gene3D" id="1.20.58.670">
    <property type="entry name" value="Dsl1p vesicle tethering complex, Tip20p subunit, domain D"/>
    <property type="match status" value="1"/>
</dbReference>
<organism evidence="6 7">
    <name type="scientific">Trichophyton equinum (strain ATCC MYA-4606 / CBS 127.97)</name>
    <name type="common">Horse ringworm fungus</name>
    <dbReference type="NCBI Taxonomy" id="559882"/>
    <lineage>
        <taxon>Eukaryota</taxon>
        <taxon>Fungi</taxon>
        <taxon>Dikarya</taxon>
        <taxon>Ascomycota</taxon>
        <taxon>Pezizomycotina</taxon>
        <taxon>Eurotiomycetes</taxon>
        <taxon>Eurotiomycetidae</taxon>
        <taxon>Onygenales</taxon>
        <taxon>Arthrodermataceae</taxon>
        <taxon>Trichophyton</taxon>
    </lineage>
</organism>
<evidence type="ECO:0000313" key="6">
    <source>
        <dbReference type="EMBL" id="EGE07266.1"/>
    </source>
</evidence>
<dbReference type="InterPro" id="IPR046361">
    <property type="entry name" value="EXOC6/Sec15_C"/>
</dbReference>
<dbReference type="PANTHER" id="PTHR12702:SF0">
    <property type="entry name" value="EXOCYST COMPLEX COMPONENT 6"/>
    <property type="match status" value="1"/>
</dbReference>
<dbReference type="GO" id="GO:0006893">
    <property type="term" value="P:Golgi to plasma membrane transport"/>
    <property type="evidence" value="ECO:0007669"/>
    <property type="project" value="TreeGrafter"/>
</dbReference>
<dbReference type="Gene3D" id="1.10.357.30">
    <property type="entry name" value="Exocyst complex subunit Sec15 C-terminal domain, N-terminal subdomain"/>
    <property type="match status" value="1"/>
</dbReference>
<keyword evidence="4" id="KW-0175">Coiled coil</keyword>
<feature type="domain" description="Exocyst complex subunit EXOC6/Sec15 C-terminal" evidence="5">
    <location>
        <begin position="213"/>
        <end position="517"/>
    </location>
</feature>
<dbReference type="InterPro" id="IPR007225">
    <property type="entry name" value="EXOC6/Sec15"/>
</dbReference>
<dbReference type="eggNOG" id="KOG2176">
    <property type="taxonomic scope" value="Eukaryota"/>
</dbReference>
<dbReference type="GO" id="GO:0000145">
    <property type="term" value="C:exocyst"/>
    <property type="evidence" value="ECO:0007669"/>
    <property type="project" value="TreeGrafter"/>
</dbReference>
<evidence type="ECO:0000256" key="3">
    <source>
        <dbReference type="ARBA" id="ARBA00022483"/>
    </source>
</evidence>
<dbReference type="VEuPathDB" id="FungiDB:TEQG_06175"/>
<dbReference type="AlphaFoldDB" id="F2PZE8"/>
<dbReference type="EMBL" id="DS995758">
    <property type="protein sequence ID" value="EGE07266.1"/>
    <property type="molecule type" value="Genomic_DNA"/>
</dbReference>
<sequence length="520" mass="59786">MTQKAIADAVMDDLNTWLYRIREMSQYLGELSLFHTDKRKERLAERSEKIPYLSRFKLNSAIELVSDEMEEFDLLYNDDLQVDFSPLLECMHIHQSLGQMDKFQVEYATTRRQQKDLLLPTSITLLSEDGSSLHTLLEEIAGFALVERATMKRVPELRSPVDVEELWDSMSQTAVGLISKALPTVDNSEDILKIKNLITLFMQTMSSFSVGPFDRLLLTLFEKYTELLKRRFSDDFQEIVQTDDYMPMPIRSDEEYDKVLNVSWYTPEKPREEQTYPCVLPFSQMYPLCCIDIRNLLNQFYYFSGDNFNHPAVIDETVRSSLDELLCNKVCEMLTERLGSQYLGQIVQILINLEHFEIACQELEVLLAAARSSNSGEGPIALNATEKFRMNKKAAEKRIFEVVNSKIDDLIETAEYDWNAPKLQMEPSNYMQTLTRFLSNIMNSTLLGLPTEIKELIYFDALSHVANRVIALPLDPEVKKINPNGVAALARDADYLSKFGDSLEVPILRETLTNCNKLSN</sequence>
<name>F2PZE8_TRIEC</name>
<dbReference type="OrthoDB" id="10267033at2759"/>
<gene>
    <name evidence="6" type="ORF">TEQG_06175</name>
</gene>
<dbReference type="GO" id="GO:0090522">
    <property type="term" value="P:vesicle tethering involved in exocytosis"/>
    <property type="evidence" value="ECO:0007669"/>
    <property type="project" value="InterPro"/>
</dbReference>
<evidence type="ECO:0000259" key="5">
    <source>
        <dbReference type="Pfam" id="PF04091"/>
    </source>
</evidence>
<reference evidence="7" key="1">
    <citation type="journal article" date="2012" name="MBio">
        <title>Comparative genome analysis of Trichophyton rubrum and related dermatophytes reveals candidate genes involved in infection.</title>
        <authorList>
            <person name="Martinez D.A."/>
            <person name="Oliver B.G."/>
            <person name="Graeser Y."/>
            <person name="Goldberg J.M."/>
            <person name="Li W."/>
            <person name="Martinez-Rossi N.M."/>
            <person name="Monod M."/>
            <person name="Shelest E."/>
            <person name="Barton R.C."/>
            <person name="Birch E."/>
            <person name="Brakhage A.A."/>
            <person name="Chen Z."/>
            <person name="Gurr S.J."/>
            <person name="Heiman D."/>
            <person name="Heitman J."/>
            <person name="Kosti I."/>
            <person name="Rossi A."/>
            <person name="Saif S."/>
            <person name="Samalova M."/>
            <person name="Saunders C.W."/>
            <person name="Shea T."/>
            <person name="Summerbell R.C."/>
            <person name="Xu J."/>
            <person name="Young S."/>
            <person name="Zeng Q."/>
            <person name="Birren B.W."/>
            <person name="Cuomo C.A."/>
            <person name="White T.C."/>
        </authorList>
    </citation>
    <scope>NUCLEOTIDE SEQUENCE [LARGE SCALE GENOMIC DNA]</scope>
    <source>
        <strain evidence="7">ATCC MYA-4606 / CBS 127.97</strain>
    </source>
</reference>
<dbReference type="GO" id="GO:0006886">
    <property type="term" value="P:intracellular protein transport"/>
    <property type="evidence" value="ECO:0007669"/>
    <property type="project" value="InterPro"/>
</dbReference>
<dbReference type="Pfam" id="PF04091">
    <property type="entry name" value="Sec15_C"/>
    <property type="match status" value="1"/>
</dbReference>
<keyword evidence="2" id="KW-0813">Transport</keyword>
<comment type="similarity">
    <text evidence="1">Belongs to the SEC15 family.</text>
</comment>
<protein>
    <submittedName>
        <fullName evidence="6">Exocyst complex component Sec15</fullName>
    </submittedName>
</protein>
<keyword evidence="7" id="KW-1185">Reference proteome</keyword>